<evidence type="ECO:0000313" key="2">
    <source>
        <dbReference type="EMBL" id="MFC4554879.1"/>
    </source>
</evidence>
<dbReference type="Proteomes" id="UP001595955">
    <property type="component" value="Unassembled WGS sequence"/>
</dbReference>
<proteinExistence type="predicted"/>
<sequence>GAGAAPAARRAEAPVAPVAVELAPVAVPGVEARAVPGVALVAVVAPAPAAEVPAALRRAVAPRRVPSSVGSRRPVRSADRSTRPTA</sequence>
<keyword evidence="3" id="KW-1185">Reference proteome</keyword>
<dbReference type="EMBL" id="JBHSGF010000004">
    <property type="protein sequence ID" value="MFC4554879.1"/>
    <property type="molecule type" value="Genomic_DNA"/>
</dbReference>
<feature type="region of interest" description="Disordered" evidence="1">
    <location>
        <begin position="61"/>
        <end position="86"/>
    </location>
</feature>
<organism evidence="2 3">
    <name type="scientific">Georgenia faecalis</name>
    <dbReference type="NCBI Taxonomy" id="2483799"/>
    <lineage>
        <taxon>Bacteria</taxon>
        <taxon>Bacillati</taxon>
        <taxon>Actinomycetota</taxon>
        <taxon>Actinomycetes</taxon>
        <taxon>Micrococcales</taxon>
        <taxon>Bogoriellaceae</taxon>
        <taxon>Georgenia</taxon>
    </lineage>
</organism>
<feature type="compositionally biased region" description="Low complexity" evidence="1">
    <location>
        <begin position="61"/>
        <end position="72"/>
    </location>
</feature>
<name>A0ABV9D807_9MICO</name>
<feature type="non-terminal residue" evidence="2">
    <location>
        <position position="1"/>
    </location>
</feature>
<reference evidence="3" key="1">
    <citation type="journal article" date="2019" name="Int. J. Syst. Evol. Microbiol.">
        <title>The Global Catalogue of Microorganisms (GCM) 10K type strain sequencing project: providing services to taxonomists for standard genome sequencing and annotation.</title>
        <authorList>
            <consortium name="The Broad Institute Genomics Platform"/>
            <consortium name="The Broad Institute Genome Sequencing Center for Infectious Disease"/>
            <person name="Wu L."/>
            <person name="Ma J."/>
        </authorList>
    </citation>
    <scope>NUCLEOTIDE SEQUENCE [LARGE SCALE GENOMIC DNA]</scope>
    <source>
        <strain evidence="3">JCM 3369</strain>
    </source>
</reference>
<gene>
    <name evidence="2" type="ORF">ACFO3F_06430</name>
</gene>
<protein>
    <submittedName>
        <fullName evidence="2">Uncharacterized protein</fullName>
    </submittedName>
</protein>
<evidence type="ECO:0000313" key="3">
    <source>
        <dbReference type="Proteomes" id="UP001595955"/>
    </source>
</evidence>
<evidence type="ECO:0000256" key="1">
    <source>
        <dbReference type="SAM" id="MobiDB-lite"/>
    </source>
</evidence>
<feature type="compositionally biased region" description="Basic and acidic residues" evidence="1">
    <location>
        <begin position="76"/>
        <end position="86"/>
    </location>
</feature>
<accession>A0ABV9D807</accession>
<comment type="caution">
    <text evidence="2">The sequence shown here is derived from an EMBL/GenBank/DDBJ whole genome shotgun (WGS) entry which is preliminary data.</text>
</comment>